<dbReference type="EMBL" id="LAZR01018064">
    <property type="protein sequence ID" value="KKL97852.1"/>
    <property type="molecule type" value="Genomic_DNA"/>
</dbReference>
<evidence type="ECO:0000256" key="1">
    <source>
        <dbReference type="ARBA" id="ARBA00006484"/>
    </source>
</evidence>
<dbReference type="Gene3D" id="3.40.50.720">
    <property type="entry name" value="NAD(P)-binding Rossmann-like Domain"/>
    <property type="match status" value="1"/>
</dbReference>
<keyword evidence="2" id="KW-0560">Oxidoreductase</keyword>
<proteinExistence type="inferred from homology"/>
<evidence type="ECO:0000313" key="3">
    <source>
        <dbReference type="EMBL" id="KKL97852.1"/>
    </source>
</evidence>
<dbReference type="Pfam" id="PF00106">
    <property type="entry name" value="adh_short"/>
    <property type="match status" value="1"/>
</dbReference>
<dbReference type="SUPFAM" id="SSF51735">
    <property type="entry name" value="NAD(P)-binding Rossmann-fold domains"/>
    <property type="match status" value="1"/>
</dbReference>
<comment type="caution">
    <text evidence="3">The sequence shown here is derived from an EMBL/GenBank/DDBJ whole genome shotgun (WGS) entry which is preliminary data.</text>
</comment>
<dbReference type="GO" id="GO:0016020">
    <property type="term" value="C:membrane"/>
    <property type="evidence" value="ECO:0007669"/>
    <property type="project" value="TreeGrafter"/>
</dbReference>
<feature type="non-terminal residue" evidence="3">
    <location>
        <position position="66"/>
    </location>
</feature>
<dbReference type="AlphaFoldDB" id="A0A0F9JFW8"/>
<dbReference type="PANTHER" id="PTHR44196">
    <property type="entry name" value="DEHYDROGENASE/REDUCTASE SDR FAMILY MEMBER 7B"/>
    <property type="match status" value="1"/>
</dbReference>
<dbReference type="PANTHER" id="PTHR44196:SF1">
    <property type="entry name" value="DEHYDROGENASE_REDUCTASE SDR FAMILY MEMBER 7B"/>
    <property type="match status" value="1"/>
</dbReference>
<evidence type="ECO:0000256" key="2">
    <source>
        <dbReference type="ARBA" id="ARBA00023002"/>
    </source>
</evidence>
<gene>
    <name evidence="3" type="ORF">LCGC14_1830250</name>
</gene>
<comment type="similarity">
    <text evidence="1">Belongs to the short-chain dehydrogenases/reductases (SDR) family.</text>
</comment>
<reference evidence="3" key="1">
    <citation type="journal article" date="2015" name="Nature">
        <title>Complex archaea that bridge the gap between prokaryotes and eukaryotes.</title>
        <authorList>
            <person name="Spang A."/>
            <person name="Saw J.H."/>
            <person name="Jorgensen S.L."/>
            <person name="Zaremba-Niedzwiedzka K."/>
            <person name="Martijn J."/>
            <person name="Lind A.E."/>
            <person name="van Eijk R."/>
            <person name="Schleper C."/>
            <person name="Guy L."/>
            <person name="Ettema T.J."/>
        </authorList>
    </citation>
    <scope>NUCLEOTIDE SEQUENCE</scope>
</reference>
<dbReference type="GO" id="GO:0016491">
    <property type="term" value="F:oxidoreductase activity"/>
    <property type="evidence" value="ECO:0007669"/>
    <property type="project" value="UniProtKB-KW"/>
</dbReference>
<organism evidence="3">
    <name type="scientific">marine sediment metagenome</name>
    <dbReference type="NCBI Taxonomy" id="412755"/>
    <lineage>
        <taxon>unclassified sequences</taxon>
        <taxon>metagenomes</taxon>
        <taxon>ecological metagenomes</taxon>
    </lineage>
</organism>
<accession>A0A0F9JFW8</accession>
<name>A0A0F9JFW8_9ZZZZ</name>
<sequence>MGVLDKLRLDGKTAVVTGAGRGLGRAMALALAEAGCDIVAAARTRPQIEETAELVQAKGPRSLVVP</sequence>
<dbReference type="InterPro" id="IPR036291">
    <property type="entry name" value="NAD(P)-bd_dom_sf"/>
</dbReference>
<evidence type="ECO:0008006" key="4">
    <source>
        <dbReference type="Google" id="ProtNLM"/>
    </source>
</evidence>
<protein>
    <recommendedName>
        <fullName evidence="4">Short-chain dehydrogenase/reductase SDR</fullName>
    </recommendedName>
</protein>
<dbReference type="InterPro" id="IPR002347">
    <property type="entry name" value="SDR_fam"/>
</dbReference>